<evidence type="ECO:0000313" key="2">
    <source>
        <dbReference type="EMBL" id="RHZ55113.1"/>
    </source>
</evidence>
<dbReference type="EMBL" id="PQFF01000372">
    <property type="protein sequence ID" value="RHZ55113.1"/>
    <property type="molecule type" value="Genomic_DNA"/>
</dbReference>
<dbReference type="InterPro" id="IPR041588">
    <property type="entry name" value="Integrase_H2C2"/>
</dbReference>
<evidence type="ECO:0000259" key="1">
    <source>
        <dbReference type="Pfam" id="PF17921"/>
    </source>
</evidence>
<evidence type="ECO:0000313" key="3">
    <source>
        <dbReference type="Proteomes" id="UP000266861"/>
    </source>
</evidence>
<protein>
    <recommendedName>
        <fullName evidence="1">Integrase zinc-binding domain-containing protein</fullName>
    </recommendedName>
</protein>
<organism evidence="2 3">
    <name type="scientific">Diversispora epigaea</name>
    <dbReference type="NCBI Taxonomy" id="1348612"/>
    <lineage>
        <taxon>Eukaryota</taxon>
        <taxon>Fungi</taxon>
        <taxon>Fungi incertae sedis</taxon>
        <taxon>Mucoromycota</taxon>
        <taxon>Glomeromycotina</taxon>
        <taxon>Glomeromycetes</taxon>
        <taxon>Diversisporales</taxon>
        <taxon>Diversisporaceae</taxon>
        <taxon>Diversispora</taxon>
    </lineage>
</organism>
<keyword evidence="3" id="KW-1185">Reference proteome</keyword>
<feature type="domain" description="Integrase zinc-binding" evidence="1">
    <location>
        <begin position="35"/>
        <end position="91"/>
    </location>
</feature>
<proteinExistence type="predicted"/>
<dbReference type="PANTHER" id="PTHR47266">
    <property type="entry name" value="ENDONUCLEASE-RELATED"/>
    <property type="match status" value="1"/>
</dbReference>
<dbReference type="AlphaFoldDB" id="A0A397H180"/>
<accession>A0A397H180</accession>
<reference evidence="2 3" key="1">
    <citation type="submission" date="2018-08" db="EMBL/GenBank/DDBJ databases">
        <title>Genome and evolution of the arbuscular mycorrhizal fungus Diversispora epigaea (formerly Glomus versiforme) and its bacterial endosymbionts.</title>
        <authorList>
            <person name="Sun X."/>
            <person name="Fei Z."/>
            <person name="Harrison M."/>
        </authorList>
    </citation>
    <scope>NUCLEOTIDE SEQUENCE [LARGE SCALE GENOMIC DNA]</scope>
    <source>
        <strain evidence="2 3">IT104</strain>
    </source>
</reference>
<dbReference type="STRING" id="1348612.A0A397H180"/>
<comment type="caution">
    <text evidence="2">The sequence shown here is derived from an EMBL/GenBank/DDBJ whole genome shotgun (WGS) entry which is preliminary data.</text>
</comment>
<dbReference type="Pfam" id="PF17921">
    <property type="entry name" value="Integrase_H2C2"/>
    <property type="match status" value="1"/>
</dbReference>
<name>A0A397H180_9GLOM</name>
<sequence length="137" mass="16286">MSVFMSVFLSRCMLNTTSRSKRKKTRGKLLRVLHKHEVEPVLFMLHNHPLGGHLGVDIVHNKVREIYYWPQMYDTIKDYIRSCDSCQRREKKRDPNQIYQTSALSFRIITRMKVIDLRQLLQCNHDLDKIISSVDLL</sequence>
<dbReference type="OrthoDB" id="2206063at2759"/>
<dbReference type="InterPro" id="IPR052160">
    <property type="entry name" value="Gypsy_RT_Integrase-like"/>
</dbReference>
<gene>
    <name evidence="2" type="ORF">Glove_420g96</name>
</gene>
<dbReference type="Gene3D" id="1.10.340.70">
    <property type="match status" value="1"/>
</dbReference>
<dbReference type="FunFam" id="1.10.340.70:FF:000001">
    <property type="entry name" value="Retrovirus-related Pol polyprotein from transposon gypsy-like Protein"/>
    <property type="match status" value="1"/>
</dbReference>
<dbReference type="Proteomes" id="UP000266861">
    <property type="component" value="Unassembled WGS sequence"/>
</dbReference>